<dbReference type="Pfam" id="PF00990">
    <property type="entry name" value="GGDEF"/>
    <property type="match status" value="1"/>
</dbReference>
<sequence>MDVEKSHAVNRFGLVHGPTGQMLRRQQIRVLRIYLAATTFLYAAGVLLTLFPLRSNNVELSNPVGGIVAVALGSFGLLYLARTPVNLIPAIAAAMIATPAVMAFHVLAAAEFLCLIAVMFLAMYLIAFYRTDRARILIGVLSAAAIVALAVAPATKSALTYVVFVVAIVGAAESFGLVTRALVTIACTDPLTGLLNRAGWEIATAEQLARARAAQTTITVIALDIDDFKAVNDEFGHQFGDEQLIDYAHQWRALMPDDAVFARLGGDEFAACLEGNRPVPAATTVDRIRSGPGDASIGAATGLAATSTIAELLAEADADLYRIKRAKGSGGAEPIP</sequence>
<accession>A0A318RND6</accession>
<name>A0A318RND6_WILLI</name>
<feature type="transmembrane region" description="Helical" evidence="1">
    <location>
        <begin position="161"/>
        <end position="183"/>
    </location>
</feature>
<protein>
    <submittedName>
        <fullName evidence="3">Diguanylate cyclase (GGDEF)-like protein</fullName>
    </submittedName>
</protein>
<evidence type="ECO:0000313" key="4">
    <source>
        <dbReference type="Proteomes" id="UP000247591"/>
    </source>
</evidence>
<feature type="domain" description="GGDEF" evidence="2">
    <location>
        <begin position="216"/>
        <end position="336"/>
    </location>
</feature>
<dbReference type="InterPro" id="IPR000160">
    <property type="entry name" value="GGDEF_dom"/>
</dbReference>
<dbReference type="Proteomes" id="UP000247591">
    <property type="component" value="Unassembled WGS sequence"/>
</dbReference>
<keyword evidence="1" id="KW-0472">Membrane</keyword>
<dbReference type="GO" id="GO:0005886">
    <property type="term" value="C:plasma membrane"/>
    <property type="evidence" value="ECO:0007669"/>
    <property type="project" value="TreeGrafter"/>
</dbReference>
<dbReference type="EMBL" id="QJSP01000002">
    <property type="protein sequence ID" value="PYE20145.1"/>
    <property type="molecule type" value="Genomic_DNA"/>
</dbReference>
<dbReference type="GO" id="GO:0052621">
    <property type="term" value="F:diguanylate cyclase activity"/>
    <property type="evidence" value="ECO:0007669"/>
    <property type="project" value="TreeGrafter"/>
</dbReference>
<comment type="caution">
    <text evidence="3">The sequence shown here is derived from an EMBL/GenBank/DDBJ whole genome shotgun (WGS) entry which is preliminary data.</text>
</comment>
<evidence type="ECO:0000256" key="1">
    <source>
        <dbReference type="SAM" id="Phobius"/>
    </source>
</evidence>
<feature type="transmembrane region" description="Helical" evidence="1">
    <location>
        <begin position="136"/>
        <end position="155"/>
    </location>
</feature>
<keyword evidence="4" id="KW-1185">Reference proteome</keyword>
<keyword evidence="1" id="KW-1133">Transmembrane helix</keyword>
<feature type="transmembrane region" description="Helical" evidence="1">
    <location>
        <begin position="87"/>
        <end position="104"/>
    </location>
</feature>
<organism evidence="3 4">
    <name type="scientific">Williamsia limnetica</name>
    <dbReference type="NCBI Taxonomy" id="882452"/>
    <lineage>
        <taxon>Bacteria</taxon>
        <taxon>Bacillati</taxon>
        <taxon>Actinomycetota</taxon>
        <taxon>Actinomycetes</taxon>
        <taxon>Mycobacteriales</taxon>
        <taxon>Nocardiaceae</taxon>
        <taxon>Williamsia</taxon>
    </lineage>
</organism>
<dbReference type="Gene3D" id="3.30.70.270">
    <property type="match status" value="1"/>
</dbReference>
<dbReference type="InterPro" id="IPR029787">
    <property type="entry name" value="Nucleotide_cyclase"/>
</dbReference>
<dbReference type="PANTHER" id="PTHR45138:SF9">
    <property type="entry name" value="DIGUANYLATE CYCLASE DGCM-RELATED"/>
    <property type="match status" value="1"/>
</dbReference>
<proteinExistence type="predicted"/>
<dbReference type="SMART" id="SM00267">
    <property type="entry name" value="GGDEF"/>
    <property type="match status" value="1"/>
</dbReference>
<evidence type="ECO:0000313" key="3">
    <source>
        <dbReference type="EMBL" id="PYE20145.1"/>
    </source>
</evidence>
<dbReference type="AlphaFoldDB" id="A0A318RND6"/>
<dbReference type="PANTHER" id="PTHR45138">
    <property type="entry name" value="REGULATORY COMPONENTS OF SENSORY TRANSDUCTION SYSTEM"/>
    <property type="match status" value="1"/>
</dbReference>
<dbReference type="PROSITE" id="PS50887">
    <property type="entry name" value="GGDEF"/>
    <property type="match status" value="1"/>
</dbReference>
<dbReference type="GO" id="GO:1902201">
    <property type="term" value="P:negative regulation of bacterial-type flagellum-dependent cell motility"/>
    <property type="evidence" value="ECO:0007669"/>
    <property type="project" value="TreeGrafter"/>
</dbReference>
<dbReference type="InterPro" id="IPR043128">
    <property type="entry name" value="Rev_trsase/Diguanyl_cyclase"/>
</dbReference>
<keyword evidence="1" id="KW-0812">Transmembrane</keyword>
<feature type="transmembrane region" description="Helical" evidence="1">
    <location>
        <begin position="31"/>
        <end position="51"/>
    </location>
</feature>
<dbReference type="InterPro" id="IPR050469">
    <property type="entry name" value="Diguanylate_Cyclase"/>
</dbReference>
<dbReference type="RefSeq" id="WP_245937712.1">
    <property type="nucleotide sequence ID" value="NZ_QJSP01000002.1"/>
</dbReference>
<evidence type="ECO:0000259" key="2">
    <source>
        <dbReference type="PROSITE" id="PS50887"/>
    </source>
</evidence>
<dbReference type="NCBIfam" id="TIGR00254">
    <property type="entry name" value="GGDEF"/>
    <property type="match status" value="1"/>
</dbReference>
<reference evidence="3 4" key="1">
    <citation type="submission" date="2018-06" db="EMBL/GenBank/DDBJ databases">
        <title>Genomic Encyclopedia of Type Strains, Phase IV (KMG-IV): sequencing the most valuable type-strain genomes for metagenomic binning, comparative biology and taxonomic classification.</title>
        <authorList>
            <person name="Goeker M."/>
        </authorList>
    </citation>
    <scope>NUCLEOTIDE SEQUENCE [LARGE SCALE GENOMIC DNA]</scope>
    <source>
        <strain evidence="3 4">DSM 45521</strain>
    </source>
</reference>
<gene>
    <name evidence="3" type="ORF">DFR67_102283</name>
</gene>
<dbReference type="GO" id="GO:0043709">
    <property type="term" value="P:cell adhesion involved in single-species biofilm formation"/>
    <property type="evidence" value="ECO:0007669"/>
    <property type="project" value="TreeGrafter"/>
</dbReference>
<feature type="transmembrane region" description="Helical" evidence="1">
    <location>
        <begin position="63"/>
        <end position="80"/>
    </location>
</feature>
<dbReference type="SUPFAM" id="SSF55073">
    <property type="entry name" value="Nucleotide cyclase"/>
    <property type="match status" value="1"/>
</dbReference>
<dbReference type="CDD" id="cd01949">
    <property type="entry name" value="GGDEF"/>
    <property type="match status" value="1"/>
</dbReference>
<feature type="transmembrane region" description="Helical" evidence="1">
    <location>
        <begin position="110"/>
        <end position="129"/>
    </location>
</feature>